<dbReference type="InterPro" id="IPR013320">
    <property type="entry name" value="ConA-like_dom_sf"/>
</dbReference>
<protein>
    <recommendedName>
        <fullName evidence="3">beta-galactosidase</fullName>
        <ecNumber evidence="3">3.2.1.23</ecNumber>
    </recommendedName>
    <alternativeName>
        <fullName evidence="8">Lactase</fullName>
    </alternativeName>
</protein>
<dbReference type="SUPFAM" id="SSF51445">
    <property type="entry name" value="(Trans)glycosidases"/>
    <property type="match status" value="1"/>
</dbReference>
<evidence type="ECO:0000256" key="4">
    <source>
        <dbReference type="ARBA" id="ARBA00022729"/>
    </source>
</evidence>
<evidence type="ECO:0000256" key="7">
    <source>
        <dbReference type="ARBA" id="ARBA00023295"/>
    </source>
</evidence>
<dbReference type="InterPro" id="IPR006104">
    <property type="entry name" value="Glyco_hydro_2_N"/>
</dbReference>
<dbReference type="InterPro" id="IPR006558">
    <property type="entry name" value="LamG-like"/>
</dbReference>
<dbReference type="Pfam" id="PF13385">
    <property type="entry name" value="Laminin_G_3"/>
    <property type="match status" value="1"/>
</dbReference>
<proteinExistence type="inferred from homology"/>
<dbReference type="GO" id="GO:0005990">
    <property type="term" value="P:lactose catabolic process"/>
    <property type="evidence" value="ECO:0007669"/>
    <property type="project" value="TreeGrafter"/>
</dbReference>
<evidence type="ECO:0000256" key="9">
    <source>
        <dbReference type="SAM" id="SignalP"/>
    </source>
</evidence>
<dbReference type="GO" id="GO:0009341">
    <property type="term" value="C:beta-galactosidase complex"/>
    <property type="evidence" value="ECO:0007669"/>
    <property type="project" value="InterPro"/>
</dbReference>
<evidence type="ECO:0000259" key="11">
    <source>
        <dbReference type="SMART" id="SM01038"/>
    </source>
</evidence>
<dbReference type="Pfam" id="PF02929">
    <property type="entry name" value="Bgal_small_N"/>
    <property type="match status" value="1"/>
</dbReference>
<dbReference type="InterPro" id="IPR006101">
    <property type="entry name" value="Glyco_hydro_2"/>
</dbReference>
<dbReference type="PANTHER" id="PTHR46323">
    <property type="entry name" value="BETA-GALACTOSIDASE"/>
    <property type="match status" value="1"/>
</dbReference>
<dbReference type="Pfam" id="PF16353">
    <property type="entry name" value="LacZ_4"/>
    <property type="match status" value="1"/>
</dbReference>
<feature type="domain" description="Beta galactosidase small chain/" evidence="11">
    <location>
        <begin position="956"/>
        <end position="1233"/>
    </location>
</feature>
<dbReference type="Pfam" id="PF00703">
    <property type="entry name" value="Glyco_hydro_2"/>
    <property type="match status" value="1"/>
</dbReference>
<dbReference type="Gene3D" id="2.60.120.200">
    <property type="match status" value="1"/>
</dbReference>
<dbReference type="InterPro" id="IPR017853">
    <property type="entry name" value="GH"/>
</dbReference>
<organism evidence="12 13">
    <name type="scientific">Roseibacillus ishigakijimensis</name>
    <dbReference type="NCBI Taxonomy" id="454146"/>
    <lineage>
        <taxon>Bacteria</taxon>
        <taxon>Pseudomonadati</taxon>
        <taxon>Verrucomicrobiota</taxon>
        <taxon>Verrucomicrobiia</taxon>
        <taxon>Verrucomicrobiales</taxon>
        <taxon>Verrucomicrobiaceae</taxon>
        <taxon>Roseibacillus</taxon>
    </lineage>
</organism>
<dbReference type="PROSITE" id="PS00608">
    <property type="entry name" value="GLYCOSYL_HYDROL_F2_2"/>
    <property type="match status" value="1"/>
</dbReference>
<gene>
    <name evidence="12" type="ORF">JIN78_03755</name>
</gene>
<feature type="domain" description="LamG-like jellyroll fold" evidence="10">
    <location>
        <begin position="638"/>
        <end position="764"/>
    </location>
</feature>
<evidence type="ECO:0000256" key="5">
    <source>
        <dbReference type="ARBA" id="ARBA00022801"/>
    </source>
</evidence>
<dbReference type="SMART" id="SM01038">
    <property type="entry name" value="Bgal_small_N"/>
    <property type="match status" value="1"/>
</dbReference>
<evidence type="ECO:0000256" key="1">
    <source>
        <dbReference type="ARBA" id="ARBA00001412"/>
    </source>
</evidence>
<dbReference type="PANTHER" id="PTHR46323:SF2">
    <property type="entry name" value="BETA-GALACTOSIDASE"/>
    <property type="match status" value="1"/>
</dbReference>
<keyword evidence="13" id="KW-1185">Reference proteome</keyword>
<dbReference type="RefSeq" id="WP_200390600.1">
    <property type="nucleotide sequence ID" value="NZ_JAENIO010000006.1"/>
</dbReference>
<dbReference type="Pfam" id="PF02837">
    <property type="entry name" value="Glyco_hydro_2_N"/>
    <property type="match status" value="1"/>
</dbReference>
<keyword evidence="4 9" id="KW-0732">Signal</keyword>
<evidence type="ECO:0000256" key="6">
    <source>
        <dbReference type="ARBA" id="ARBA00023157"/>
    </source>
</evidence>
<evidence type="ECO:0000256" key="2">
    <source>
        <dbReference type="ARBA" id="ARBA00007401"/>
    </source>
</evidence>
<dbReference type="InterPro" id="IPR013783">
    <property type="entry name" value="Ig-like_fold"/>
</dbReference>
<dbReference type="InterPro" id="IPR006103">
    <property type="entry name" value="Glyco_hydro_2_cat"/>
</dbReference>
<feature type="chain" id="PRO_5038001914" description="beta-galactosidase" evidence="9">
    <location>
        <begin position="22"/>
        <end position="1236"/>
    </location>
</feature>
<evidence type="ECO:0000313" key="13">
    <source>
        <dbReference type="Proteomes" id="UP000604083"/>
    </source>
</evidence>
<dbReference type="InterPro" id="IPR050347">
    <property type="entry name" value="Bact_Beta-galactosidase"/>
</dbReference>
<dbReference type="EC" id="3.2.1.23" evidence="3"/>
<dbReference type="Gene3D" id="2.60.40.10">
    <property type="entry name" value="Immunoglobulins"/>
    <property type="match status" value="2"/>
</dbReference>
<dbReference type="SMART" id="SM00560">
    <property type="entry name" value="LamGL"/>
    <property type="match status" value="1"/>
</dbReference>
<dbReference type="InterPro" id="IPR032312">
    <property type="entry name" value="LacZ_4"/>
</dbReference>
<dbReference type="InterPro" id="IPR036156">
    <property type="entry name" value="Beta-gal/glucu_dom_sf"/>
</dbReference>
<dbReference type="SUPFAM" id="SSF49785">
    <property type="entry name" value="Galactose-binding domain-like"/>
    <property type="match status" value="1"/>
</dbReference>
<reference evidence="12" key="1">
    <citation type="submission" date="2021-01" db="EMBL/GenBank/DDBJ databases">
        <title>Modified the classification status of verrucomicrobia.</title>
        <authorList>
            <person name="Feng X."/>
        </authorList>
    </citation>
    <scope>NUCLEOTIDE SEQUENCE</scope>
    <source>
        <strain evidence="12">KCTC 12986</strain>
    </source>
</reference>
<feature type="signal peptide" evidence="9">
    <location>
        <begin position="1"/>
        <end position="21"/>
    </location>
</feature>
<dbReference type="GO" id="GO:0030246">
    <property type="term" value="F:carbohydrate binding"/>
    <property type="evidence" value="ECO:0007669"/>
    <property type="project" value="InterPro"/>
</dbReference>
<evidence type="ECO:0000256" key="3">
    <source>
        <dbReference type="ARBA" id="ARBA00012756"/>
    </source>
</evidence>
<dbReference type="InterPro" id="IPR008979">
    <property type="entry name" value="Galactose-bd-like_sf"/>
</dbReference>
<dbReference type="PRINTS" id="PR00132">
    <property type="entry name" value="GLHYDRLASE2"/>
</dbReference>
<dbReference type="SUPFAM" id="SSF74650">
    <property type="entry name" value="Galactose mutarotase-like"/>
    <property type="match status" value="1"/>
</dbReference>
<dbReference type="InterPro" id="IPR004199">
    <property type="entry name" value="B-gal_small/dom_5"/>
</dbReference>
<dbReference type="EMBL" id="JAENIO010000006">
    <property type="protein sequence ID" value="MBK1833166.1"/>
    <property type="molecule type" value="Genomic_DNA"/>
</dbReference>
<dbReference type="Proteomes" id="UP000604083">
    <property type="component" value="Unassembled WGS sequence"/>
</dbReference>
<dbReference type="InterPro" id="IPR006102">
    <property type="entry name" value="Ig-like_GH2"/>
</dbReference>
<name>A0A934RRF7_9BACT</name>
<keyword evidence="6" id="KW-1015">Disulfide bond</keyword>
<dbReference type="InterPro" id="IPR014718">
    <property type="entry name" value="GH-type_carb-bd"/>
</dbReference>
<dbReference type="Gene3D" id="2.70.98.10">
    <property type="match status" value="1"/>
</dbReference>
<dbReference type="SUPFAM" id="SSF49303">
    <property type="entry name" value="beta-Galactosidase/glucuronidase domain"/>
    <property type="match status" value="2"/>
</dbReference>
<dbReference type="GO" id="GO:0004565">
    <property type="term" value="F:beta-galactosidase activity"/>
    <property type="evidence" value="ECO:0007669"/>
    <property type="project" value="UniProtKB-EC"/>
</dbReference>
<comment type="caution">
    <text evidence="12">The sequence shown here is derived from an EMBL/GenBank/DDBJ whole genome shotgun (WGS) entry which is preliminary data.</text>
</comment>
<sequence>MKLPNCLAFVAGLVGSLLSSAQEAHDWENQHVFRVNKEAPRATSMPFPSVDEALQKKRLESPYCRVLNGDWKFHWVSEPSQRPRDFFSTDFDDSSWKTIPVPSNVELLGYGTPIYCNHPYPFKPIPPVVMAEPPKDFTTYLERNPVSSYRHRFTVPEAWQGRHTFLTFNGVSSAFYLWINGEKVGYSQDSRTPAEFEISKFLQPGENTLAVEVYRYSDGSYLECQDFWRLSGIFRDVYLWSSAPLQLQDSFVRGGLTDDYQSGTLFFSPTVRDLSGGESDFTIHAELRDAGGQLIAAPVVKGKAGQTVDYEIPGGLQIKPWSAEEPNLYDFTVTLRDGRGRVMDHYASRMGFSRSEIKDGQLLVNGQPILIKGVNRHDHHPELGHYLTEEQMREDLLIAKQNNINAIRTAHYPNDPRFYELCDELGLYLCAEANIESHGMGYGEKSLAKDPSWEKAHLDRVINMVEAFKNHPSIILWSLGNEGGDGVNFVAAAKWIKENEPSRPVHYERAGLAAHVDLYSPMYASHQRCLQYCRNEEKKPLAQQRPLIQCEYSHAMGNSSGGLWDYWQIFEKERLLQGGFIWDYIDQGLLESKPAPAILRDLSSQKNNLQLNGSVDEEKGLTQGRVTLPHHERFNFKGPFLVRAEVVSHGNSGQNAIVTKGDDGWALKINAAGELEFFIYDQGFRTVTAALPEGFDNKRHEVAGAFDGEALRLYLDGVEIASRPYQGRVNGNQKPVGISTNADFPDRSFHGEIRQVEIVALDEKKATNTLLGIDFTKFERQGEARTYYAFGGDYGDKPNDDNFCCNGILASDRTPTPQLAEVKFCYQNIGIEFPADETVRITNKRFFTALQGVAFHVTYSLNGKEQSRQALAVPPLAPGESHEAKLTPPALPARPGSELVATVTATLQEPTPWAEAGHQLAWGQKVLAGQAAVIPPRLTRDLPRPPKAEKKDGQLIYATRGVRLAIGEKSGLLESYQTEGKEWLRAPLALNFWRAPTDNDRANRFVARNGMWKTAGEQATVTALREEIASGHTRIPHTTALSVDFALPVGDSTATVSYQIEDTGRLHIETTLFLKGEKLDEIPRAGFVTELPGSLDQLAWYGRGPDESYRDRRHGQALGLYQLPVSEAWFPYVEPQETGNRSEVRFASLTDATGRGLTVRGVGEPINLTARPFRPADLEGPRHPCDIPQRKITSLLIDHAQTGVGGINSWGAQPLPKHKLKAQGELQWRFCLEPAR</sequence>
<dbReference type="Pfam" id="PF02836">
    <property type="entry name" value="Glyco_hydro_2_C"/>
    <property type="match status" value="2"/>
</dbReference>
<evidence type="ECO:0000313" key="12">
    <source>
        <dbReference type="EMBL" id="MBK1833166.1"/>
    </source>
</evidence>
<dbReference type="Gene3D" id="3.20.20.80">
    <property type="entry name" value="Glycosidases"/>
    <property type="match status" value="2"/>
</dbReference>
<accession>A0A934RRF7</accession>
<dbReference type="AlphaFoldDB" id="A0A934RRF7"/>
<evidence type="ECO:0000259" key="10">
    <source>
        <dbReference type="SMART" id="SM00560"/>
    </source>
</evidence>
<keyword evidence="5" id="KW-0378">Hydrolase</keyword>
<comment type="catalytic activity">
    <reaction evidence="1">
        <text>Hydrolysis of terminal non-reducing beta-D-galactose residues in beta-D-galactosides.</text>
        <dbReference type="EC" id="3.2.1.23"/>
    </reaction>
</comment>
<evidence type="ECO:0000256" key="8">
    <source>
        <dbReference type="ARBA" id="ARBA00032230"/>
    </source>
</evidence>
<dbReference type="InterPro" id="IPR023232">
    <property type="entry name" value="Glyco_hydro_2_AS"/>
</dbReference>
<keyword evidence="7" id="KW-0326">Glycosidase</keyword>
<dbReference type="InterPro" id="IPR011013">
    <property type="entry name" value="Gal_mutarotase_sf_dom"/>
</dbReference>
<dbReference type="SUPFAM" id="SSF49899">
    <property type="entry name" value="Concanavalin A-like lectins/glucanases"/>
    <property type="match status" value="1"/>
</dbReference>
<dbReference type="Gene3D" id="2.60.120.260">
    <property type="entry name" value="Galactose-binding domain-like"/>
    <property type="match status" value="1"/>
</dbReference>
<comment type="similarity">
    <text evidence="2">Belongs to the glycosyl hydrolase 2 family.</text>
</comment>